<dbReference type="SUPFAM" id="SSF52087">
    <property type="entry name" value="CRAL/TRIO domain"/>
    <property type="match status" value="1"/>
</dbReference>
<evidence type="ECO:0000256" key="1">
    <source>
        <dbReference type="ARBA" id="ARBA00013191"/>
    </source>
</evidence>
<proteinExistence type="predicted"/>
<evidence type="ECO:0000313" key="4">
    <source>
        <dbReference type="EMBL" id="PHT53799.1"/>
    </source>
</evidence>
<dbReference type="EMBL" id="MLFT02000003">
    <property type="protein sequence ID" value="PHT53799.1"/>
    <property type="molecule type" value="Genomic_DNA"/>
</dbReference>
<reference evidence="4 5" key="1">
    <citation type="journal article" date="2017" name="Genome Biol.">
        <title>New reference genome sequences of hot pepper reveal the massive evolution of plant disease-resistance genes by retroduplication.</title>
        <authorList>
            <person name="Kim S."/>
            <person name="Park J."/>
            <person name="Yeom S.I."/>
            <person name="Kim Y.M."/>
            <person name="Seo E."/>
            <person name="Kim K.T."/>
            <person name="Kim M.S."/>
            <person name="Lee J.M."/>
            <person name="Cheong K."/>
            <person name="Shin H.S."/>
            <person name="Kim S.B."/>
            <person name="Han K."/>
            <person name="Lee J."/>
            <person name="Park M."/>
            <person name="Lee H.A."/>
            <person name="Lee H.Y."/>
            <person name="Lee Y."/>
            <person name="Oh S."/>
            <person name="Lee J.H."/>
            <person name="Choi E."/>
            <person name="Choi E."/>
            <person name="Lee S.E."/>
            <person name="Jeon J."/>
            <person name="Kim H."/>
            <person name="Choi G."/>
            <person name="Song H."/>
            <person name="Lee J."/>
            <person name="Lee S.C."/>
            <person name="Kwon J.K."/>
            <person name="Lee H.Y."/>
            <person name="Koo N."/>
            <person name="Hong Y."/>
            <person name="Kim R.W."/>
            <person name="Kang W.H."/>
            <person name="Huh J.H."/>
            <person name="Kang B.C."/>
            <person name="Yang T.J."/>
            <person name="Lee Y.H."/>
            <person name="Bennetzen J.L."/>
            <person name="Choi D."/>
        </authorList>
    </citation>
    <scope>NUCLEOTIDE SEQUENCE [LARGE SCALE GENOMIC DNA]</scope>
    <source>
        <strain evidence="5">cv. PBC81</strain>
    </source>
</reference>
<dbReference type="GO" id="GO:0006633">
    <property type="term" value="P:fatty acid biosynthetic process"/>
    <property type="evidence" value="ECO:0007669"/>
    <property type="project" value="TreeGrafter"/>
</dbReference>
<dbReference type="InterPro" id="IPR014030">
    <property type="entry name" value="Ketoacyl_synth_N"/>
</dbReference>
<dbReference type="InterPro" id="IPR000794">
    <property type="entry name" value="Beta-ketoacyl_synthase"/>
</dbReference>
<dbReference type="PANTHER" id="PTHR11712:SF332">
    <property type="entry name" value="3-OXOACYL-[ACYL-CARRIER-PROTEIN] SYNTHASE II, CHLOROPLASTIC"/>
    <property type="match status" value="1"/>
</dbReference>
<keyword evidence="5" id="KW-1185">Reference proteome</keyword>
<dbReference type="PROSITE" id="PS50191">
    <property type="entry name" value="CRAL_TRIO"/>
    <property type="match status" value="1"/>
</dbReference>
<comment type="caution">
    <text evidence="4">The sequence shown here is derived from an EMBL/GenBank/DDBJ whole genome shotgun (WGS) entry which is preliminary data.</text>
</comment>
<dbReference type="STRING" id="33114.A0A2G2X8N1"/>
<dbReference type="CDD" id="cd00170">
    <property type="entry name" value="SEC14"/>
    <property type="match status" value="1"/>
</dbReference>
<dbReference type="GO" id="GO:0005739">
    <property type="term" value="C:mitochondrion"/>
    <property type="evidence" value="ECO:0007669"/>
    <property type="project" value="TreeGrafter"/>
</dbReference>
<dbReference type="AlphaFoldDB" id="A0A2G2X8N1"/>
<reference evidence="5" key="2">
    <citation type="journal article" date="2017" name="J. Anim. Genet.">
        <title>Multiple reference genome sequences of hot pepper reveal the massive evolution of plant disease resistance genes by retroduplication.</title>
        <authorList>
            <person name="Kim S."/>
            <person name="Park J."/>
            <person name="Yeom S.-I."/>
            <person name="Kim Y.-M."/>
            <person name="Seo E."/>
            <person name="Kim K.-T."/>
            <person name="Kim M.-S."/>
            <person name="Lee J.M."/>
            <person name="Cheong K."/>
            <person name="Shin H.-S."/>
            <person name="Kim S.-B."/>
            <person name="Han K."/>
            <person name="Lee J."/>
            <person name="Park M."/>
            <person name="Lee H.-A."/>
            <person name="Lee H.-Y."/>
            <person name="Lee Y."/>
            <person name="Oh S."/>
            <person name="Lee J.H."/>
            <person name="Choi E."/>
            <person name="Choi E."/>
            <person name="Lee S.E."/>
            <person name="Jeon J."/>
            <person name="Kim H."/>
            <person name="Choi G."/>
            <person name="Song H."/>
            <person name="Lee J."/>
            <person name="Lee S.-C."/>
            <person name="Kwon J.-K."/>
            <person name="Lee H.-Y."/>
            <person name="Koo N."/>
            <person name="Hong Y."/>
            <person name="Kim R.W."/>
            <person name="Kang W.-H."/>
            <person name="Huh J.H."/>
            <person name="Kang B.-C."/>
            <person name="Yang T.-J."/>
            <person name="Lee Y.-H."/>
            <person name="Bennetzen J.L."/>
            <person name="Choi D."/>
        </authorList>
    </citation>
    <scope>NUCLEOTIDE SEQUENCE [LARGE SCALE GENOMIC DNA]</scope>
    <source>
        <strain evidence="5">cv. PBC81</strain>
    </source>
</reference>
<dbReference type="Gene3D" id="3.40.525.10">
    <property type="entry name" value="CRAL-TRIO lipid binding domain"/>
    <property type="match status" value="1"/>
</dbReference>
<dbReference type="Pfam" id="PF00650">
    <property type="entry name" value="CRAL_TRIO"/>
    <property type="match status" value="1"/>
</dbReference>
<keyword evidence="2" id="KW-0808">Transferase</keyword>
<dbReference type="InterPro" id="IPR036865">
    <property type="entry name" value="CRAL-TRIO_dom_sf"/>
</dbReference>
<dbReference type="EC" id="2.3.1.41" evidence="1"/>
<sequence>MYIINAGSGFSLLWYSVKSFLDPKTTQKIYVLGNKYQSKLLEIIDASELLEFLGGTCTDKGGCKLSDKGPWNDPEIMRMNPFCASFAITNMGSAMLAMELGWMGPNYSISTTCATSNFCILNAANHIIRGEADMMLCGGSDATIIPIVLGGFVACIALSQRNTDPSRDSWPWDSVMLGTMISVSLFAKHSLLQDFRDRLLQSEVTVILSSEHKLHVLLLGNSCDVSGCLQTLFSVSF</sequence>
<dbReference type="Gene3D" id="3.40.47.10">
    <property type="match status" value="1"/>
</dbReference>
<dbReference type="Proteomes" id="UP000224567">
    <property type="component" value="Unassembled WGS sequence"/>
</dbReference>
<dbReference type="GO" id="GO:0004315">
    <property type="term" value="F:3-oxoacyl-[acyl-carrier-protein] synthase activity"/>
    <property type="evidence" value="ECO:0007669"/>
    <property type="project" value="UniProtKB-EC"/>
</dbReference>
<dbReference type="GO" id="GO:0009570">
    <property type="term" value="C:chloroplast stroma"/>
    <property type="evidence" value="ECO:0007669"/>
    <property type="project" value="TreeGrafter"/>
</dbReference>
<accession>A0A2G2X8N1</accession>
<dbReference type="OrthoDB" id="1927131at2759"/>
<gene>
    <name evidence="4" type="ORF">CQW23_08261</name>
</gene>
<name>A0A2G2X8N1_CAPBA</name>
<dbReference type="Pfam" id="PF00109">
    <property type="entry name" value="ketoacyl-synt"/>
    <property type="match status" value="1"/>
</dbReference>
<dbReference type="PANTHER" id="PTHR11712">
    <property type="entry name" value="POLYKETIDE SYNTHASE-RELATED"/>
    <property type="match status" value="1"/>
</dbReference>
<evidence type="ECO:0000256" key="2">
    <source>
        <dbReference type="ARBA" id="ARBA00022679"/>
    </source>
</evidence>
<dbReference type="InterPro" id="IPR001251">
    <property type="entry name" value="CRAL-TRIO_dom"/>
</dbReference>
<organism evidence="4 5">
    <name type="scientific">Capsicum baccatum</name>
    <name type="common">Peruvian pepper</name>
    <dbReference type="NCBI Taxonomy" id="33114"/>
    <lineage>
        <taxon>Eukaryota</taxon>
        <taxon>Viridiplantae</taxon>
        <taxon>Streptophyta</taxon>
        <taxon>Embryophyta</taxon>
        <taxon>Tracheophyta</taxon>
        <taxon>Spermatophyta</taxon>
        <taxon>Magnoliopsida</taxon>
        <taxon>eudicotyledons</taxon>
        <taxon>Gunneridae</taxon>
        <taxon>Pentapetalae</taxon>
        <taxon>asterids</taxon>
        <taxon>lamiids</taxon>
        <taxon>Solanales</taxon>
        <taxon>Solanaceae</taxon>
        <taxon>Solanoideae</taxon>
        <taxon>Capsiceae</taxon>
        <taxon>Capsicum</taxon>
    </lineage>
</organism>
<evidence type="ECO:0000259" key="3">
    <source>
        <dbReference type="PROSITE" id="PS50191"/>
    </source>
</evidence>
<dbReference type="SUPFAM" id="SSF53901">
    <property type="entry name" value="Thiolase-like"/>
    <property type="match status" value="1"/>
</dbReference>
<protein>
    <recommendedName>
        <fullName evidence="1">beta-ketoacyl-[acyl-carrier-protein] synthase I</fullName>
        <ecNumber evidence="1">2.3.1.41</ecNumber>
    </recommendedName>
</protein>
<evidence type="ECO:0000313" key="5">
    <source>
        <dbReference type="Proteomes" id="UP000224567"/>
    </source>
</evidence>
<feature type="domain" description="CRAL-TRIO" evidence="3">
    <location>
        <begin position="1"/>
        <end position="61"/>
    </location>
</feature>
<dbReference type="InterPro" id="IPR016039">
    <property type="entry name" value="Thiolase-like"/>
</dbReference>